<accession>A0A0M0HXV1</accession>
<protein>
    <recommendedName>
        <fullName evidence="3">PRTRC system protein B</fullName>
    </recommendedName>
</protein>
<proteinExistence type="predicted"/>
<gene>
    <name evidence="1" type="ORF">AKJ31_14570</name>
</gene>
<dbReference type="EMBL" id="LHPI01000013">
    <property type="protein sequence ID" value="KOO06921.1"/>
    <property type="molecule type" value="Genomic_DNA"/>
</dbReference>
<comment type="caution">
    <text evidence="1">The sequence shown here is derived from an EMBL/GenBank/DDBJ whole genome shotgun (WGS) entry which is preliminary data.</text>
</comment>
<evidence type="ECO:0000313" key="2">
    <source>
        <dbReference type="Proteomes" id="UP000037530"/>
    </source>
</evidence>
<dbReference type="OrthoDB" id="6396928at2"/>
<keyword evidence="2" id="KW-1185">Reference proteome</keyword>
<dbReference type="Pfam" id="PF14460">
    <property type="entry name" value="Prok-E2_D"/>
    <property type="match status" value="1"/>
</dbReference>
<sequence length="254" mass="28913">MQVQKEPRLSINNQHKDPKPEFGLVFFDSPRGYAVTRHEFHEEQMQGGVIIDTDAVVKLLEKIKDTNDAAKAAEAKAQAKGSEVAKYSLIPQNVLLESDRLLVWHTPATKCPMWYRMSGTHPKALRNVTWTPLLFVLNKHSETLYVFALESDERPTLDTMTYYAPLANVFDSHYLCQGSAPLPKQLSSSNIKEIQDTLYMSAFDGFKHNLAIKLPDDIPDQRAFWESKNLTGELVDVANELYPYEKLSKVLEEL</sequence>
<dbReference type="InterPro" id="IPR032787">
    <property type="entry name" value="Prok-E2_D"/>
</dbReference>
<reference evidence="2" key="1">
    <citation type="submission" date="2015-08" db="EMBL/GenBank/DDBJ databases">
        <title>Vibrio galatheae sp. nov., a novel member of the Vibrionaceae family isolated from the Solomon Islands.</title>
        <authorList>
            <person name="Giubergia S."/>
            <person name="Machado H."/>
            <person name="Mateiu R.V."/>
            <person name="Gram L."/>
        </authorList>
    </citation>
    <scope>NUCLEOTIDE SEQUENCE [LARGE SCALE GENOMIC DNA]</scope>
    <source>
        <strain evidence="2">DSM 19134</strain>
    </source>
</reference>
<dbReference type="Proteomes" id="UP000037530">
    <property type="component" value="Unassembled WGS sequence"/>
</dbReference>
<dbReference type="AlphaFoldDB" id="A0A0M0HXV1"/>
<dbReference type="STRING" id="171383.AKJ31_14570"/>
<organism evidence="1 2">
    <name type="scientific">Vibrio hepatarius</name>
    <dbReference type="NCBI Taxonomy" id="171383"/>
    <lineage>
        <taxon>Bacteria</taxon>
        <taxon>Pseudomonadati</taxon>
        <taxon>Pseudomonadota</taxon>
        <taxon>Gammaproteobacteria</taxon>
        <taxon>Vibrionales</taxon>
        <taxon>Vibrionaceae</taxon>
        <taxon>Vibrio</taxon>
        <taxon>Vibrio oreintalis group</taxon>
    </lineage>
</organism>
<evidence type="ECO:0008006" key="3">
    <source>
        <dbReference type="Google" id="ProtNLM"/>
    </source>
</evidence>
<name>A0A0M0HXV1_9VIBR</name>
<dbReference type="PATRIC" id="fig|171383.3.peg.2980"/>
<dbReference type="RefSeq" id="WP_053409845.1">
    <property type="nucleotide sequence ID" value="NZ_LHPI01000013.1"/>
</dbReference>
<evidence type="ECO:0000313" key="1">
    <source>
        <dbReference type="EMBL" id="KOO06921.1"/>
    </source>
</evidence>